<dbReference type="OrthoDB" id="233246at2"/>
<dbReference type="Proteomes" id="UP000004358">
    <property type="component" value="Unassembled WGS sequence"/>
</dbReference>
<proteinExistence type="predicted"/>
<dbReference type="HOGENOM" id="CLU_034069_0_0_0"/>
<dbReference type="RefSeq" id="WP_002652889.1">
    <property type="nucleotide sequence ID" value="NZ_CH672376.1"/>
</dbReference>
<feature type="signal peptide" evidence="1">
    <location>
        <begin position="1"/>
        <end position="29"/>
    </location>
</feature>
<dbReference type="EMBL" id="AANZ01000030">
    <property type="protein sequence ID" value="EAQ77605.1"/>
    <property type="molecule type" value="Genomic_DNA"/>
</dbReference>
<comment type="caution">
    <text evidence="2">The sequence shown here is derived from an EMBL/GenBank/DDBJ whole genome shotgun (WGS) entry which is preliminary data.</text>
</comment>
<evidence type="ECO:0008006" key="4">
    <source>
        <dbReference type="Google" id="ProtNLM"/>
    </source>
</evidence>
<reference evidence="2 3" key="1">
    <citation type="submission" date="2006-02" db="EMBL/GenBank/DDBJ databases">
        <authorList>
            <person name="Amann R."/>
            <person name="Ferriera S."/>
            <person name="Johnson J."/>
            <person name="Kravitz S."/>
            <person name="Halpern A."/>
            <person name="Remington K."/>
            <person name="Beeson K."/>
            <person name="Tran B."/>
            <person name="Rogers Y.-H."/>
            <person name="Friedman R."/>
            <person name="Venter J.C."/>
        </authorList>
    </citation>
    <scope>NUCLEOTIDE SEQUENCE [LARGE SCALE GENOMIC DNA]</scope>
    <source>
        <strain evidence="2 3">DSM 3645</strain>
    </source>
</reference>
<organism evidence="2 3">
    <name type="scientific">Blastopirellula marina DSM 3645</name>
    <dbReference type="NCBI Taxonomy" id="314230"/>
    <lineage>
        <taxon>Bacteria</taxon>
        <taxon>Pseudomonadati</taxon>
        <taxon>Planctomycetota</taxon>
        <taxon>Planctomycetia</taxon>
        <taxon>Pirellulales</taxon>
        <taxon>Pirellulaceae</taxon>
        <taxon>Blastopirellula</taxon>
    </lineage>
</organism>
<sequence length="455" mass="49076">MIRTVSYLSTKSLLLLVVTALAVPTAAMAGHQNFRSNSVGGISIDAQGVVGLASVDSQRMLRAEMVKALEKAPGELNAPTEMRKVSLRGLNAAIKDAQENNLGVLPDEVKYLAGLQRIEYVFVYPEENDIVLAGPGEGWTVDDHGAVVGVTTGRPVLLLEDLAVALQSVDNARNGGITCSIDPTQQGRVNFKQYMSNVTRASQMSPALVQGIERAMGMQDVTVQGVPQTSHFARVLVGADYRMKRIAMGHDKAPVRGLKSFVETASVAVLNANAAPRWWLACNYEPLAKSEDGLAWQLRGPGVKAMTEDEIITADGKVQQTGKEGLAAKAWADKMTANYEELSGEDKIFGELRNIMDMCVVAALISKENMLKKANLDLPMLGDAANSMIQSEYYAPKNVPSIVSAGKKGRNWVITVSGGVDIDSWTVASNSEAVPTMQPLREQNAKSGDATWWWN</sequence>
<accession>A4A0U8</accession>
<name>A4A0U8_9BACT</name>
<gene>
    <name evidence="2" type="ORF">DSM3645_24807</name>
</gene>
<protein>
    <recommendedName>
        <fullName evidence="4">DUF1598 domain-containing protein</fullName>
    </recommendedName>
</protein>
<evidence type="ECO:0000313" key="2">
    <source>
        <dbReference type="EMBL" id="EAQ77605.1"/>
    </source>
</evidence>
<dbReference type="AlphaFoldDB" id="A4A0U8"/>
<keyword evidence="1" id="KW-0732">Signal</keyword>
<dbReference type="InterPro" id="IPR011487">
    <property type="entry name" value="DUF1598"/>
</dbReference>
<evidence type="ECO:0000313" key="3">
    <source>
        <dbReference type="Proteomes" id="UP000004358"/>
    </source>
</evidence>
<dbReference type="Pfam" id="PF07643">
    <property type="entry name" value="DUF1598"/>
    <property type="match status" value="1"/>
</dbReference>
<feature type="chain" id="PRO_5002665315" description="DUF1598 domain-containing protein" evidence="1">
    <location>
        <begin position="30"/>
        <end position="455"/>
    </location>
</feature>
<evidence type="ECO:0000256" key="1">
    <source>
        <dbReference type="SAM" id="SignalP"/>
    </source>
</evidence>
<dbReference type="eggNOG" id="ENOG502ZAMB">
    <property type="taxonomic scope" value="Bacteria"/>
</dbReference>